<proteinExistence type="predicted"/>
<dbReference type="Proteomes" id="UP000253034">
    <property type="component" value="Unassembled WGS sequence"/>
</dbReference>
<keyword evidence="2" id="KW-1185">Reference proteome</keyword>
<name>A0A369BB43_9FIRM</name>
<reference evidence="1 2" key="1">
    <citation type="submission" date="2018-07" db="EMBL/GenBank/DDBJ databases">
        <title>Genomic Encyclopedia of Type Strains, Phase IV (KMG-IV): sequencing the most valuable type-strain genomes for metagenomic binning, comparative biology and taxonomic classification.</title>
        <authorList>
            <person name="Goeker M."/>
        </authorList>
    </citation>
    <scope>NUCLEOTIDE SEQUENCE [LARGE SCALE GENOMIC DNA]</scope>
    <source>
        <strain evidence="1 2">DSM 27016</strain>
    </source>
</reference>
<dbReference type="EMBL" id="QPJT01000009">
    <property type="protein sequence ID" value="RCX16894.1"/>
    <property type="molecule type" value="Genomic_DNA"/>
</dbReference>
<gene>
    <name evidence="1" type="ORF">DFR58_109121</name>
</gene>
<sequence>MGCDNSNQPNSGSNNKNEFGFFSIPPEQFTLLASVVGFLLAENLDANEQNSLGNFLTLVGQVLMTVASQKALLDSGNDNQQILQRLNYLKKHISEIEQELEGNT</sequence>
<organism evidence="1 2">
    <name type="scientific">Anaerobacterium chartisolvens</name>
    <dbReference type="NCBI Taxonomy" id="1297424"/>
    <lineage>
        <taxon>Bacteria</taxon>
        <taxon>Bacillati</taxon>
        <taxon>Bacillota</taxon>
        <taxon>Clostridia</taxon>
        <taxon>Eubacteriales</taxon>
        <taxon>Oscillospiraceae</taxon>
        <taxon>Anaerobacterium</taxon>
    </lineage>
</organism>
<dbReference type="AlphaFoldDB" id="A0A369BB43"/>
<protein>
    <submittedName>
        <fullName evidence="1">Uncharacterized protein</fullName>
    </submittedName>
</protein>
<evidence type="ECO:0000313" key="2">
    <source>
        <dbReference type="Proteomes" id="UP000253034"/>
    </source>
</evidence>
<evidence type="ECO:0000313" key="1">
    <source>
        <dbReference type="EMBL" id="RCX16894.1"/>
    </source>
</evidence>
<accession>A0A369BB43</accession>
<dbReference type="OrthoDB" id="2084441at2"/>
<dbReference type="RefSeq" id="WP_147273164.1">
    <property type="nucleotide sequence ID" value="NZ_QPJT01000009.1"/>
</dbReference>
<comment type="caution">
    <text evidence="1">The sequence shown here is derived from an EMBL/GenBank/DDBJ whole genome shotgun (WGS) entry which is preliminary data.</text>
</comment>